<accession>A0ACB7VFL0</accession>
<organism evidence="1 2">
    <name type="scientific">Dioscorea alata</name>
    <name type="common">Purple yam</name>
    <dbReference type="NCBI Taxonomy" id="55571"/>
    <lineage>
        <taxon>Eukaryota</taxon>
        <taxon>Viridiplantae</taxon>
        <taxon>Streptophyta</taxon>
        <taxon>Embryophyta</taxon>
        <taxon>Tracheophyta</taxon>
        <taxon>Spermatophyta</taxon>
        <taxon>Magnoliopsida</taxon>
        <taxon>Liliopsida</taxon>
        <taxon>Dioscoreales</taxon>
        <taxon>Dioscoreaceae</taxon>
        <taxon>Dioscorea</taxon>
    </lineage>
</organism>
<comment type="caution">
    <text evidence="1">The sequence shown here is derived from an EMBL/GenBank/DDBJ whole genome shotgun (WGS) entry which is preliminary data.</text>
</comment>
<reference evidence="2" key="1">
    <citation type="journal article" date="2022" name="Nat. Commun.">
        <title>Chromosome evolution and the genetic basis of agronomically important traits in greater yam.</title>
        <authorList>
            <person name="Bredeson J.V."/>
            <person name="Lyons J.B."/>
            <person name="Oniyinde I.O."/>
            <person name="Okereke N.R."/>
            <person name="Kolade O."/>
            <person name="Nnabue I."/>
            <person name="Nwadili C.O."/>
            <person name="Hribova E."/>
            <person name="Parker M."/>
            <person name="Nwogha J."/>
            <person name="Shu S."/>
            <person name="Carlson J."/>
            <person name="Kariba R."/>
            <person name="Muthemba S."/>
            <person name="Knop K."/>
            <person name="Barton G.J."/>
            <person name="Sherwood A.V."/>
            <person name="Lopez-Montes A."/>
            <person name="Asiedu R."/>
            <person name="Jamnadass R."/>
            <person name="Muchugi A."/>
            <person name="Goodstein D."/>
            <person name="Egesi C.N."/>
            <person name="Featherston J."/>
            <person name="Asfaw A."/>
            <person name="Simpson G.G."/>
            <person name="Dolezel J."/>
            <person name="Hendre P.S."/>
            <person name="Van Deynze A."/>
            <person name="Kumar P.L."/>
            <person name="Obidiegwu J.E."/>
            <person name="Bhattacharjee R."/>
            <person name="Rokhsar D.S."/>
        </authorList>
    </citation>
    <scope>NUCLEOTIDE SEQUENCE [LARGE SCALE GENOMIC DNA]</scope>
    <source>
        <strain evidence="2">cv. TDa95/00328</strain>
    </source>
</reference>
<dbReference type="EMBL" id="CM037019">
    <property type="protein sequence ID" value="KAH7672484.1"/>
    <property type="molecule type" value="Genomic_DNA"/>
</dbReference>
<sequence>MPSSSSNTNSIPGPTTSNVTASMTTGILPSPSVGHMINMKLGRENYLLWKAQFLPYLRVHQLLDYVDGSAIMPNKTVIQTTASGAFVVPNPDYVTWLHKDQMTLRGRLVRGNVKTLPGIWW</sequence>
<dbReference type="Proteomes" id="UP000827976">
    <property type="component" value="Chromosome 9"/>
</dbReference>
<proteinExistence type="predicted"/>
<keyword evidence="2" id="KW-1185">Reference proteome</keyword>
<evidence type="ECO:0000313" key="1">
    <source>
        <dbReference type="EMBL" id="KAH7672484.1"/>
    </source>
</evidence>
<name>A0ACB7VFL0_DIOAL</name>
<evidence type="ECO:0000313" key="2">
    <source>
        <dbReference type="Proteomes" id="UP000827976"/>
    </source>
</evidence>
<gene>
    <name evidence="1" type="ORF">IHE45_09G057900</name>
</gene>
<protein>
    <submittedName>
        <fullName evidence="1">Uncharacterized protein</fullName>
    </submittedName>
</protein>